<feature type="transmembrane region" description="Helical" evidence="6">
    <location>
        <begin position="237"/>
        <end position="261"/>
    </location>
</feature>
<gene>
    <name evidence="7" type="ORF">A3C28_06565</name>
</gene>
<dbReference type="InterPro" id="IPR002549">
    <property type="entry name" value="AI-2E-like"/>
</dbReference>
<feature type="transmembrane region" description="Helical" evidence="6">
    <location>
        <begin position="133"/>
        <end position="152"/>
    </location>
</feature>
<feature type="transmembrane region" description="Helical" evidence="6">
    <location>
        <begin position="12"/>
        <end position="40"/>
    </location>
</feature>
<comment type="caution">
    <text evidence="7">The sequence shown here is derived from an EMBL/GenBank/DDBJ whole genome shotgun (WGS) entry which is preliminary data.</text>
</comment>
<dbReference type="Pfam" id="PF01594">
    <property type="entry name" value="AI-2E_transport"/>
    <property type="match status" value="1"/>
</dbReference>
<keyword evidence="4 6" id="KW-1133">Transmembrane helix</keyword>
<comment type="similarity">
    <text evidence="2">Belongs to the autoinducer-2 exporter (AI-2E) (TC 2.A.86) family.</text>
</comment>
<evidence type="ECO:0000256" key="4">
    <source>
        <dbReference type="ARBA" id="ARBA00022989"/>
    </source>
</evidence>
<sequence>MQKIEISSRTIIFTIVFILLLQFIWLVKDIIFSLFIAFIIMSAFKPYVNFLTARKVPRFLAAAFIYIIFVLLVFGAFFLMLPPLITETTLLIRILPTVIERVAPNLATTLDLNQIFQYLPNIANQFFDVVSSIFSNTVFIITTLFFGFYFLIEEDVIRKIVVKFFDTATSNRILTVFDKAEKRLSSWFWGQVSLMTIVGLMTYVGLQLLGMRYVLALAVLAGILEAIPNLGPTLSAVPSVLIAFSISPVMGLAVLALYFVVQQIENNLAVPIIMKRAVGLSPIITLIALLVGGRIGGVLGVLLAIPITVFLETMIIEVLNAQKKPAVNPR</sequence>
<dbReference type="AlphaFoldDB" id="A0A1F7H3I4"/>
<evidence type="ECO:0000313" key="8">
    <source>
        <dbReference type="Proteomes" id="UP000178597"/>
    </source>
</evidence>
<dbReference type="GO" id="GO:0055085">
    <property type="term" value="P:transmembrane transport"/>
    <property type="evidence" value="ECO:0007669"/>
    <property type="project" value="TreeGrafter"/>
</dbReference>
<protein>
    <recommendedName>
        <fullName evidence="9">AI-2E family transporter</fullName>
    </recommendedName>
</protein>
<evidence type="ECO:0000256" key="6">
    <source>
        <dbReference type="SAM" id="Phobius"/>
    </source>
</evidence>
<evidence type="ECO:0000256" key="2">
    <source>
        <dbReference type="ARBA" id="ARBA00009773"/>
    </source>
</evidence>
<name>A0A1F7H3I4_9BACT</name>
<evidence type="ECO:0008006" key="9">
    <source>
        <dbReference type="Google" id="ProtNLM"/>
    </source>
</evidence>
<reference evidence="7 8" key="1">
    <citation type="journal article" date="2016" name="Nat. Commun.">
        <title>Thousands of microbial genomes shed light on interconnected biogeochemical processes in an aquifer system.</title>
        <authorList>
            <person name="Anantharaman K."/>
            <person name="Brown C.T."/>
            <person name="Hug L.A."/>
            <person name="Sharon I."/>
            <person name="Castelle C.J."/>
            <person name="Probst A.J."/>
            <person name="Thomas B.C."/>
            <person name="Singh A."/>
            <person name="Wilkins M.J."/>
            <person name="Karaoz U."/>
            <person name="Brodie E.L."/>
            <person name="Williams K.H."/>
            <person name="Hubbard S.S."/>
            <person name="Banfield J.F."/>
        </authorList>
    </citation>
    <scope>NUCLEOTIDE SEQUENCE [LARGE SCALE GENOMIC DNA]</scope>
</reference>
<proteinExistence type="inferred from homology"/>
<keyword evidence="5 6" id="KW-0472">Membrane</keyword>
<evidence type="ECO:0000256" key="1">
    <source>
        <dbReference type="ARBA" id="ARBA00004141"/>
    </source>
</evidence>
<dbReference type="PANTHER" id="PTHR21716">
    <property type="entry name" value="TRANSMEMBRANE PROTEIN"/>
    <property type="match status" value="1"/>
</dbReference>
<evidence type="ECO:0000256" key="3">
    <source>
        <dbReference type="ARBA" id="ARBA00022692"/>
    </source>
</evidence>
<comment type="subcellular location">
    <subcellularLocation>
        <location evidence="1">Membrane</location>
        <topology evidence="1">Multi-pass membrane protein</topology>
    </subcellularLocation>
</comment>
<feature type="transmembrane region" description="Helical" evidence="6">
    <location>
        <begin position="187"/>
        <end position="206"/>
    </location>
</feature>
<feature type="transmembrane region" description="Helical" evidence="6">
    <location>
        <begin position="60"/>
        <end position="81"/>
    </location>
</feature>
<dbReference type="Proteomes" id="UP000178597">
    <property type="component" value="Unassembled WGS sequence"/>
</dbReference>
<evidence type="ECO:0000256" key="5">
    <source>
        <dbReference type="ARBA" id="ARBA00023136"/>
    </source>
</evidence>
<evidence type="ECO:0000313" key="7">
    <source>
        <dbReference type="EMBL" id="OGK25436.1"/>
    </source>
</evidence>
<dbReference type="STRING" id="1802040.A3C28_06565"/>
<keyword evidence="3 6" id="KW-0812">Transmembrane</keyword>
<accession>A0A1F7H3I4</accession>
<feature type="transmembrane region" description="Helical" evidence="6">
    <location>
        <begin position="273"/>
        <end position="292"/>
    </location>
</feature>
<feature type="transmembrane region" description="Helical" evidence="6">
    <location>
        <begin position="298"/>
        <end position="320"/>
    </location>
</feature>
<dbReference type="GO" id="GO:0016020">
    <property type="term" value="C:membrane"/>
    <property type="evidence" value="ECO:0007669"/>
    <property type="project" value="UniProtKB-SubCell"/>
</dbReference>
<dbReference type="EMBL" id="MFZP01000066">
    <property type="protein sequence ID" value="OGK25436.1"/>
    <property type="molecule type" value="Genomic_DNA"/>
</dbReference>
<organism evidence="7 8">
    <name type="scientific">Candidatus Roizmanbacteria bacterium RIFCSPHIGHO2_02_FULL_39_9</name>
    <dbReference type="NCBI Taxonomy" id="1802040"/>
    <lineage>
        <taxon>Bacteria</taxon>
        <taxon>Candidatus Roizmaniibacteriota</taxon>
    </lineage>
</organism>
<dbReference type="PANTHER" id="PTHR21716:SF62">
    <property type="entry name" value="TRANSPORT PROTEIN YDBI-RELATED"/>
    <property type="match status" value="1"/>
</dbReference>